<keyword evidence="2" id="KW-1185">Reference proteome</keyword>
<protein>
    <submittedName>
        <fullName evidence="1">Uncharacterized protein</fullName>
    </submittedName>
</protein>
<dbReference type="AlphaFoldDB" id="A0A0J6FY83"/>
<organism evidence="1 2">
    <name type="scientific">Pseudomonas deceptionensis</name>
    <dbReference type="NCBI Taxonomy" id="882211"/>
    <lineage>
        <taxon>Bacteria</taxon>
        <taxon>Pseudomonadati</taxon>
        <taxon>Pseudomonadota</taxon>
        <taxon>Gammaproteobacteria</taxon>
        <taxon>Pseudomonadales</taxon>
        <taxon>Pseudomonadaceae</taxon>
        <taxon>Pseudomonas</taxon>
    </lineage>
</organism>
<sequence length="404" mass="43273">MKTMNKKQIIIAAAAAAVVVLGVTVSMMSSAGKKKTLGYYDDLKEQFFLADVLNEGDVSYSVFSGNLTVTDPEIRLVAAQTNGTETFLKGMLTLLAGANGAANETGLAAWSRYLLDATTGGGRAGGVYLKADSLKISRSGDSKDGEIRVQLKGLDMANPYISHKGSDVVLVSDVADEIQPRAEVEANGRVVNSSYSWGSNTVARLPFAGAFLSTATGDIGTKVDLDFTLKRSDDGEGSMKFVVVHRNDGSETGRITREAEFASIPELDDVQELLKGAYSGFIMGAYNTSMGQSVLSDAAANFARKAKVANYSLTYKGFDPLEDGFKAYKAATKRQDFEGYCVQTGLSMFQNDFGAKAKKHSDSECAIAAKLVSDGKFKESYTFKEDKSLFAGLFVSKSFTLETN</sequence>
<gene>
    <name evidence="1" type="ORF">SAMN04489800_0164</name>
</gene>
<dbReference type="PATRIC" id="fig|882211.3.peg.4511"/>
<dbReference type="RefSeq" id="WP_048362101.1">
    <property type="nucleotide sequence ID" value="NZ_FNUD01000002.1"/>
</dbReference>
<dbReference type="Proteomes" id="UP000183613">
    <property type="component" value="Unassembled WGS sequence"/>
</dbReference>
<evidence type="ECO:0000313" key="2">
    <source>
        <dbReference type="Proteomes" id="UP000183613"/>
    </source>
</evidence>
<dbReference type="EMBL" id="FNUD01000002">
    <property type="protein sequence ID" value="SEE19023.1"/>
    <property type="molecule type" value="Genomic_DNA"/>
</dbReference>
<dbReference type="OrthoDB" id="6980293at2"/>
<name>A0A0J6FY83_PSEDM</name>
<comment type="caution">
    <text evidence="1">The sequence shown here is derived from an EMBL/GenBank/DDBJ whole genome shotgun (WGS) entry which is preliminary data.</text>
</comment>
<evidence type="ECO:0000313" key="1">
    <source>
        <dbReference type="EMBL" id="SEE19023.1"/>
    </source>
</evidence>
<reference evidence="1" key="1">
    <citation type="submission" date="2016-10" db="EMBL/GenBank/DDBJ databases">
        <authorList>
            <person name="Varghese N."/>
            <person name="Submissions S."/>
        </authorList>
    </citation>
    <scope>NUCLEOTIDE SEQUENCE [LARGE SCALE GENOMIC DNA]</scope>
    <source>
        <strain evidence="1">LMG 25555</strain>
    </source>
</reference>
<accession>A0A0J6FY83</accession>
<proteinExistence type="predicted"/>